<dbReference type="InterPro" id="IPR011335">
    <property type="entry name" value="Restrct_endonuc-II-like"/>
</dbReference>
<evidence type="ECO:0000313" key="4">
    <source>
        <dbReference type="Proteomes" id="UP001183643"/>
    </source>
</evidence>
<reference evidence="3" key="1">
    <citation type="submission" date="2023-07" db="EMBL/GenBank/DDBJ databases">
        <title>Sequencing the genomes of 1000 actinobacteria strains.</title>
        <authorList>
            <person name="Klenk H.-P."/>
        </authorList>
    </citation>
    <scope>NUCLEOTIDE SEQUENCE</scope>
    <source>
        <strain evidence="3">DSM 44707</strain>
    </source>
</reference>
<name>A0AAE3YZC5_9ACTN</name>
<feature type="domain" description="AbiEi antitoxin C-terminal" evidence="2">
    <location>
        <begin position="81"/>
        <end position="179"/>
    </location>
</feature>
<gene>
    <name evidence="3" type="ORF">J2S41_007674</name>
</gene>
<dbReference type="RefSeq" id="WP_310375704.1">
    <property type="nucleotide sequence ID" value="NZ_JAVDYB010000001.1"/>
</dbReference>
<feature type="domain" description="DUF559" evidence="1">
    <location>
        <begin position="236"/>
        <end position="300"/>
    </location>
</feature>
<dbReference type="Proteomes" id="UP001183643">
    <property type="component" value="Unassembled WGS sequence"/>
</dbReference>
<dbReference type="EMBL" id="JAVDYB010000001">
    <property type="protein sequence ID" value="MDR7280896.1"/>
    <property type="molecule type" value="Genomic_DNA"/>
</dbReference>
<evidence type="ECO:0000259" key="2">
    <source>
        <dbReference type="Pfam" id="PF09407"/>
    </source>
</evidence>
<dbReference type="Pfam" id="PF04480">
    <property type="entry name" value="DUF559"/>
    <property type="match status" value="1"/>
</dbReference>
<keyword evidence="4" id="KW-1185">Reference proteome</keyword>
<protein>
    <recommendedName>
        <fullName evidence="5">DUF559 domain-containing protein</fullName>
    </recommendedName>
</protein>
<dbReference type="Pfam" id="PF09407">
    <property type="entry name" value="AbiEi_1"/>
    <property type="match status" value="1"/>
</dbReference>
<organism evidence="3 4">
    <name type="scientific">Catenuloplanes atrovinosus</name>
    <dbReference type="NCBI Taxonomy" id="137266"/>
    <lineage>
        <taxon>Bacteria</taxon>
        <taxon>Bacillati</taxon>
        <taxon>Actinomycetota</taxon>
        <taxon>Actinomycetes</taxon>
        <taxon>Micromonosporales</taxon>
        <taxon>Micromonosporaceae</taxon>
        <taxon>Catenuloplanes</taxon>
    </lineage>
</organism>
<accession>A0AAE3YZC5</accession>
<dbReference type="AlphaFoldDB" id="A0AAE3YZC5"/>
<dbReference type="InterPro" id="IPR018547">
    <property type="entry name" value="AbiEi_C"/>
</dbReference>
<dbReference type="Gene3D" id="3.40.960.10">
    <property type="entry name" value="VSR Endonuclease"/>
    <property type="match status" value="1"/>
</dbReference>
<evidence type="ECO:0008006" key="5">
    <source>
        <dbReference type="Google" id="ProtNLM"/>
    </source>
</evidence>
<comment type="caution">
    <text evidence="3">The sequence shown here is derived from an EMBL/GenBank/DDBJ whole genome shotgun (WGS) entry which is preliminary data.</text>
</comment>
<dbReference type="SUPFAM" id="SSF52980">
    <property type="entry name" value="Restriction endonuclease-like"/>
    <property type="match status" value="1"/>
</dbReference>
<evidence type="ECO:0000313" key="3">
    <source>
        <dbReference type="EMBL" id="MDR7280896.1"/>
    </source>
</evidence>
<proteinExistence type="predicted"/>
<sequence length="312" mass="34997">MRQDVGVARLASVPMQLRIRPFRGDRAVSGGLITRRQLQSAAWRRLFPQVYVEDAAFVPDDHRLWCEAAALLLPPGAAISGDSAAFLWGAASPRWNAPVTVTVPRSRRLESGPRLSVTCRTLPAEDVAEFGGLPVTTPLRTAFDLGRQSDRRRAIVALDAFLHHRMVEAGKLEAFARGRARWPGNRRLLERLAEAEPLTESPMETLLRLLITDAGLPRPFAQVEVTTDGGRWLARVDLAYPDLRIAIEYEGDHHRERDTFRRDITRKRTLEAAGWLVLRFTADDVLRRPADTVAMIAETLHRREARQPSASP</sequence>
<evidence type="ECO:0000259" key="1">
    <source>
        <dbReference type="Pfam" id="PF04480"/>
    </source>
</evidence>
<dbReference type="InterPro" id="IPR007569">
    <property type="entry name" value="DUF559"/>
</dbReference>